<reference evidence="11 12" key="1">
    <citation type="journal article" date="2015" name="Front. Microbiol.">
        <title>Genome sequence of the plant growth promoting endophytic yeast Rhodotorula graminis WP1.</title>
        <authorList>
            <person name="Firrincieli A."/>
            <person name="Otillar R."/>
            <person name="Salamov A."/>
            <person name="Schmutz J."/>
            <person name="Khan Z."/>
            <person name="Redman R.S."/>
            <person name="Fleck N.D."/>
            <person name="Lindquist E."/>
            <person name="Grigoriev I.V."/>
            <person name="Doty S.L."/>
        </authorList>
    </citation>
    <scope>NUCLEOTIDE SEQUENCE [LARGE SCALE GENOMIC DNA]</scope>
    <source>
        <strain evidence="11 12">WP1</strain>
    </source>
</reference>
<evidence type="ECO:0000256" key="3">
    <source>
        <dbReference type="ARBA" id="ARBA00009352"/>
    </source>
</evidence>
<dbReference type="InterPro" id="IPR026258">
    <property type="entry name" value="SRP68"/>
</dbReference>
<dbReference type="Gene3D" id="1.10.3450.40">
    <property type="entry name" value="Signal recognition particle, SRP68 subunit, RNA-binding domain"/>
    <property type="match status" value="1"/>
</dbReference>
<evidence type="ECO:0000256" key="4">
    <source>
        <dbReference type="ARBA" id="ARBA00022490"/>
    </source>
</evidence>
<dbReference type="OMA" id="RYRRYCA"/>
<feature type="compositionally biased region" description="Low complexity" evidence="10">
    <location>
        <begin position="673"/>
        <end position="685"/>
    </location>
</feature>
<feature type="region of interest" description="Disordered" evidence="10">
    <location>
        <begin position="673"/>
        <end position="715"/>
    </location>
</feature>
<dbReference type="GO" id="GO:0005730">
    <property type="term" value="C:nucleolus"/>
    <property type="evidence" value="ECO:0007669"/>
    <property type="project" value="UniProtKB-SubCell"/>
</dbReference>
<dbReference type="InterPro" id="IPR034652">
    <property type="entry name" value="SRP68-RBD"/>
</dbReference>
<dbReference type="InterPro" id="IPR038253">
    <property type="entry name" value="SRP68_N_sf"/>
</dbReference>
<organism evidence="11 12">
    <name type="scientific">Rhodotorula graminis (strain WP1)</name>
    <dbReference type="NCBI Taxonomy" id="578459"/>
    <lineage>
        <taxon>Eukaryota</taxon>
        <taxon>Fungi</taxon>
        <taxon>Dikarya</taxon>
        <taxon>Basidiomycota</taxon>
        <taxon>Pucciniomycotina</taxon>
        <taxon>Microbotryomycetes</taxon>
        <taxon>Sporidiobolales</taxon>
        <taxon>Sporidiobolaceae</taxon>
        <taxon>Rhodotorula</taxon>
    </lineage>
</organism>
<keyword evidence="4" id="KW-0963">Cytoplasm</keyword>
<feature type="region of interest" description="Disordered" evidence="10">
    <location>
        <begin position="48"/>
        <end position="67"/>
    </location>
</feature>
<keyword evidence="12" id="KW-1185">Reference proteome</keyword>
<protein>
    <recommendedName>
        <fullName evidence="9">Signal recognition particle subunit SRP68</fullName>
    </recommendedName>
</protein>
<proteinExistence type="inferred from homology"/>
<dbReference type="PANTHER" id="PTHR12860">
    <property type="entry name" value="SIGNAL RECOGNITION PARTICLE 68 KDA PROTEIN"/>
    <property type="match status" value="1"/>
</dbReference>
<dbReference type="GO" id="GO:0030942">
    <property type="term" value="F:endoplasmic reticulum signal peptide binding"/>
    <property type="evidence" value="ECO:0007669"/>
    <property type="project" value="InterPro"/>
</dbReference>
<comment type="similarity">
    <text evidence="3">Belongs to the SRP68 family.</text>
</comment>
<dbReference type="GO" id="GO:0008312">
    <property type="term" value="F:7S RNA binding"/>
    <property type="evidence" value="ECO:0007669"/>
    <property type="project" value="InterPro"/>
</dbReference>
<dbReference type="GO" id="GO:0005786">
    <property type="term" value="C:signal recognition particle, endoplasmic reticulum targeting"/>
    <property type="evidence" value="ECO:0007669"/>
    <property type="project" value="UniProtKB-KW"/>
</dbReference>
<keyword evidence="8" id="KW-0687">Ribonucleoprotein</keyword>
<comment type="subcellular location">
    <subcellularLocation>
        <location evidence="1">Cytoplasm</location>
    </subcellularLocation>
    <subcellularLocation>
        <location evidence="2">Nucleus</location>
        <location evidence="2">Nucleolus</location>
    </subcellularLocation>
</comment>
<dbReference type="STRING" id="578459.A0A0P9GK24"/>
<evidence type="ECO:0000256" key="2">
    <source>
        <dbReference type="ARBA" id="ARBA00004604"/>
    </source>
</evidence>
<dbReference type="RefSeq" id="XP_018269589.1">
    <property type="nucleotide sequence ID" value="XM_018417480.1"/>
</dbReference>
<keyword evidence="7" id="KW-0539">Nucleus</keyword>
<evidence type="ECO:0000256" key="10">
    <source>
        <dbReference type="SAM" id="MobiDB-lite"/>
    </source>
</evidence>
<dbReference type="Pfam" id="PF16969">
    <property type="entry name" value="SRP68"/>
    <property type="match status" value="1"/>
</dbReference>
<dbReference type="GeneID" id="28977928"/>
<evidence type="ECO:0000313" key="12">
    <source>
        <dbReference type="Proteomes" id="UP000053890"/>
    </source>
</evidence>
<dbReference type="OrthoDB" id="10255118at2759"/>
<dbReference type="Proteomes" id="UP000053890">
    <property type="component" value="Unassembled WGS sequence"/>
</dbReference>
<accession>A0A0P9GK24</accession>
<evidence type="ECO:0000256" key="6">
    <source>
        <dbReference type="ARBA" id="ARBA00023135"/>
    </source>
</evidence>
<keyword evidence="5" id="KW-0694">RNA-binding</keyword>
<feature type="region of interest" description="Disordered" evidence="10">
    <location>
        <begin position="289"/>
        <end position="319"/>
    </location>
</feature>
<sequence length="715" mass="76725">MADSSSQLNFPLLKLVSDARSTYGLRHRDFDRYRSHCVAKVHHLRKSLGLGQTQGKSRKYQSKPVQADKVTSDKHLQIVLFNAERCWAHSQQLKSTLDDPATPPATKHLFAKRLTKASSHAAELLALVQSPDLASRLSASHVAQVQAYALVQRGTVAFERNKHADGLAAHSAAFEVLGRLAETAPSATDEALANEVMDEVEPMLRFCAYRLGLDTASGVASIAKDVAGRDMGALVPEWDALSAKLGDEGQQGERESVEIRWRGEVVPVRNAELVGPALKVQEALASLREDEKRSGAKGGEGAQGKRKADGQGQGGKKDILGARRMGTYDTALLVLSDAEAVARQLVEDNQIAATKGNTARSEASARPLSLFHSYIQYHLLTVRLKRDLLLIASAASKLASREAKIHATEAAFVAQTGSRDPLVAEGKVRRLRAKAYPGLVKVFDTALLSLETLRDLEAVERDDELSTTVEARIALVRAQRCQYLALSYALVPSLSYSTSSSSSTAAAASSQQQKRLTTSYGSALSLLSRAKLYVREARHAASALESLGNDGDDDAGDEADLVAPVLALDDGAFTALERALEGDKRRLAREWFDAAGGRVPGADGGDGDEDEDELDLGELNLAEGDKAQQQQQQQASRPKVPFYDVAFNYVTAFDMDAIAARAGLAGAGASETAAAAPAQAASAQQESDDDEEGEVEQQQEKPAKRGWGFGLFGRG</sequence>
<dbReference type="GO" id="GO:0005047">
    <property type="term" value="F:signal recognition particle binding"/>
    <property type="evidence" value="ECO:0007669"/>
    <property type="project" value="InterPro"/>
</dbReference>
<evidence type="ECO:0000313" key="11">
    <source>
        <dbReference type="EMBL" id="KPV73540.1"/>
    </source>
</evidence>
<dbReference type="EMBL" id="KQ474082">
    <property type="protein sequence ID" value="KPV73540.1"/>
    <property type="molecule type" value="Genomic_DNA"/>
</dbReference>
<name>A0A0P9GK24_RHOGW</name>
<keyword evidence="6" id="KW-0733">Signal recognition particle</keyword>
<evidence type="ECO:0000256" key="7">
    <source>
        <dbReference type="ARBA" id="ARBA00023242"/>
    </source>
</evidence>
<dbReference type="AlphaFoldDB" id="A0A0P9GK24"/>
<evidence type="ECO:0000256" key="9">
    <source>
        <dbReference type="ARBA" id="ARBA00029498"/>
    </source>
</evidence>
<dbReference type="CDD" id="cd15481">
    <property type="entry name" value="SRP68-RBD"/>
    <property type="match status" value="1"/>
</dbReference>
<dbReference type="PANTHER" id="PTHR12860:SF0">
    <property type="entry name" value="SIGNAL RECOGNITION PARTICLE SUBUNIT SRP68"/>
    <property type="match status" value="1"/>
</dbReference>
<gene>
    <name evidence="11" type="ORF">RHOBADRAFT_54752</name>
</gene>
<dbReference type="GO" id="GO:0006614">
    <property type="term" value="P:SRP-dependent cotranslational protein targeting to membrane"/>
    <property type="evidence" value="ECO:0007669"/>
    <property type="project" value="InterPro"/>
</dbReference>
<evidence type="ECO:0000256" key="5">
    <source>
        <dbReference type="ARBA" id="ARBA00022884"/>
    </source>
</evidence>
<evidence type="ECO:0000256" key="1">
    <source>
        <dbReference type="ARBA" id="ARBA00004496"/>
    </source>
</evidence>
<feature type="compositionally biased region" description="Acidic residues" evidence="10">
    <location>
        <begin position="686"/>
        <end position="697"/>
    </location>
</feature>
<evidence type="ECO:0000256" key="8">
    <source>
        <dbReference type="ARBA" id="ARBA00023274"/>
    </source>
</evidence>